<keyword evidence="4" id="KW-1185">Reference proteome</keyword>
<feature type="compositionally biased region" description="Polar residues" evidence="1">
    <location>
        <begin position="114"/>
        <end position="126"/>
    </location>
</feature>
<sequence length="126" mass="14082">MKKFHQIMQIVLLVYFVAYLIFFITFDTLGSLFGMAEVSSQSMVTIFLIGLGIFLVAWLTGKGAISSLNSKITKMDNEMNRLKAKIYDFEHPHTPEPAKPSTPKPAPTKAPESDSGNIPPRQNYTD</sequence>
<organism evidence="3 4">
    <name type="scientific">Algoriphagus zhangzhouensis</name>
    <dbReference type="NCBI Taxonomy" id="1073327"/>
    <lineage>
        <taxon>Bacteria</taxon>
        <taxon>Pseudomonadati</taxon>
        <taxon>Bacteroidota</taxon>
        <taxon>Cytophagia</taxon>
        <taxon>Cytophagales</taxon>
        <taxon>Cyclobacteriaceae</taxon>
        <taxon>Algoriphagus</taxon>
    </lineage>
</organism>
<keyword evidence="2" id="KW-0472">Membrane</keyword>
<evidence type="ECO:0000256" key="1">
    <source>
        <dbReference type="SAM" id="MobiDB-lite"/>
    </source>
</evidence>
<dbReference type="AlphaFoldDB" id="A0A1M7ZF48"/>
<dbReference type="Proteomes" id="UP000184609">
    <property type="component" value="Unassembled WGS sequence"/>
</dbReference>
<keyword evidence="2" id="KW-1133">Transmembrane helix</keyword>
<accession>A0A1M7ZF48</accession>
<evidence type="ECO:0000313" key="3">
    <source>
        <dbReference type="EMBL" id="SHO63488.1"/>
    </source>
</evidence>
<evidence type="ECO:0000313" key="4">
    <source>
        <dbReference type="Proteomes" id="UP000184609"/>
    </source>
</evidence>
<name>A0A1M7ZF48_9BACT</name>
<feature type="transmembrane region" description="Helical" evidence="2">
    <location>
        <begin position="12"/>
        <end position="36"/>
    </location>
</feature>
<proteinExistence type="predicted"/>
<evidence type="ECO:0000256" key="2">
    <source>
        <dbReference type="SAM" id="Phobius"/>
    </source>
</evidence>
<keyword evidence="2" id="KW-0812">Transmembrane</keyword>
<dbReference type="EMBL" id="FRXN01000003">
    <property type="protein sequence ID" value="SHO63488.1"/>
    <property type="molecule type" value="Genomic_DNA"/>
</dbReference>
<dbReference type="STRING" id="1073327.SAMN04488108_2787"/>
<reference evidence="4" key="1">
    <citation type="submission" date="2016-12" db="EMBL/GenBank/DDBJ databases">
        <authorList>
            <person name="Varghese N."/>
            <person name="Submissions S."/>
        </authorList>
    </citation>
    <scope>NUCLEOTIDE SEQUENCE [LARGE SCALE GENOMIC DNA]</scope>
    <source>
        <strain evidence="4">DSM 25035</strain>
    </source>
</reference>
<feature type="compositionally biased region" description="Pro residues" evidence="1">
    <location>
        <begin position="97"/>
        <end position="108"/>
    </location>
</feature>
<gene>
    <name evidence="3" type="ORF">SAMN04488108_2787</name>
</gene>
<feature type="transmembrane region" description="Helical" evidence="2">
    <location>
        <begin position="42"/>
        <end position="61"/>
    </location>
</feature>
<protein>
    <submittedName>
        <fullName evidence="3">Uncharacterized protein</fullName>
    </submittedName>
</protein>
<feature type="region of interest" description="Disordered" evidence="1">
    <location>
        <begin position="91"/>
        <end position="126"/>
    </location>
</feature>